<dbReference type="AlphaFoldDB" id="A0A165HU08"/>
<dbReference type="InterPro" id="IPR015422">
    <property type="entry name" value="PyrdxlP-dep_Trfase_small"/>
</dbReference>
<dbReference type="RefSeq" id="XP_018189480.1">
    <property type="nucleotide sequence ID" value="XM_018335861.1"/>
</dbReference>
<keyword evidence="4 7" id="KW-0808">Transferase</keyword>
<reference evidence="7 8" key="1">
    <citation type="journal article" date="2016" name="Fungal Biol.">
        <title>The genome of Xylona heveae provides a window into fungal endophytism.</title>
        <authorList>
            <person name="Gazis R."/>
            <person name="Kuo A."/>
            <person name="Riley R."/>
            <person name="LaButti K."/>
            <person name="Lipzen A."/>
            <person name="Lin J."/>
            <person name="Amirebrahimi M."/>
            <person name="Hesse C.N."/>
            <person name="Spatafora J.W."/>
            <person name="Henrissat B."/>
            <person name="Hainaut M."/>
            <person name="Grigoriev I.V."/>
            <person name="Hibbett D.S."/>
        </authorList>
    </citation>
    <scope>NUCLEOTIDE SEQUENCE [LARGE SCALE GENOMIC DNA]</scope>
    <source>
        <strain evidence="7 8">TC161</strain>
    </source>
</reference>
<dbReference type="PANTHER" id="PTHR43795">
    <property type="entry name" value="BIFUNCTIONAL ASPARTATE AMINOTRANSFERASE AND GLUTAMATE/ASPARTATE-PREPHENATE AMINOTRANSFERASE-RELATED"/>
    <property type="match status" value="1"/>
</dbReference>
<dbReference type="Gene3D" id="3.90.1150.10">
    <property type="entry name" value="Aspartate Aminotransferase, domain 1"/>
    <property type="match status" value="1"/>
</dbReference>
<dbReference type="Gene3D" id="3.40.640.10">
    <property type="entry name" value="Type I PLP-dependent aspartate aminotransferase-like (Major domain)"/>
    <property type="match status" value="1"/>
</dbReference>
<proteinExistence type="inferred from homology"/>
<comment type="similarity">
    <text evidence="2">Belongs to the class-I pyridoxal-phosphate-dependent aminotransferase family.</text>
</comment>
<evidence type="ECO:0000313" key="7">
    <source>
        <dbReference type="EMBL" id="KZF23925.1"/>
    </source>
</evidence>
<keyword evidence="8" id="KW-1185">Reference proteome</keyword>
<dbReference type="GO" id="GO:0030170">
    <property type="term" value="F:pyridoxal phosphate binding"/>
    <property type="evidence" value="ECO:0007669"/>
    <property type="project" value="InterPro"/>
</dbReference>
<accession>A0A165HU08</accession>
<dbReference type="InterPro" id="IPR015424">
    <property type="entry name" value="PyrdxlP-dep_Trfase"/>
</dbReference>
<dbReference type="Proteomes" id="UP000076632">
    <property type="component" value="Unassembled WGS sequence"/>
</dbReference>
<evidence type="ECO:0000313" key="8">
    <source>
        <dbReference type="Proteomes" id="UP000076632"/>
    </source>
</evidence>
<evidence type="ECO:0000256" key="3">
    <source>
        <dbReference type="ARBA" id="ARBA00022576"/>
    </source>
</evidence>
<dbReference type="STRING" id="1328760.A0A165HU08"/>
<dbReference type="InterPro" id="IPR004839">
    <property type="entry name" value="Aminotransferase_I/II_large"/>
</dbReference>
<dbReference type="EMBL" id="KV407456">
    <property type="protein sequence ID" value="KZF23925.1"/>
    <property type="molecule type" value="Genomic_DNA"/>
</dbReference>
<dbReference type="CDD" id="cd00609">
    <property type="entry name" value="AAT_like"/>
    <property type="match status" value="1"/>
</dbReference>
<feature type="domain" description="Aminotransferase class I/classII large" evidence="6">
    <location>
        <begin position="56"/>
        <end position="397"/>
    </location>
</feature>
<comment type="cofactor">
    <cofactor evidence="1">
        <name>pyridoxal 5'-phosphate</name>
        <dbReference type="ChEBI" id="CHEBI:597326"/>
    </cofactor>
</comment>
<evidence type="ECO:0000259" key="6">
    <source>
        <dbReference type="Pfam" id="PF00155"/>
    </source>
</evidence>
<dbReference type="Pfam" id="PF00155">
    <property type="entry name" value="Aminotran_1_2"/>
    <property type="match status" value="1"/>
</dbReference>
<keyword evidence="5" id="KW-0663">Pyridoxal phosphate</keyword>
<dbReference type="OrthoDB" id="7042322at2759"/>
<evidence type="ECO:0000256" key="1">
    <source>
        <dbReference type="ARBA" id="ARBA00001933"/>
    </source>
</evidence>
<organism evidence="7 8">
    <name type="scientific">Xylona heveae (strain CBS 132557 / TC161)</name>
    <dbReference type="NCBI Taxonomy" id="1328760"/>
    <lineage>
        <taxon>Eukaryota</taxon>
        <taxon>Fungi</taxon>
        <taxon>Dikarya</taxon>
        <taxon>Ascomycota</taxon>
        <taxon>Pezizomycotina</taxon>
        <taxon>Xylonomycetes</taxon>
        <taxon>Xylonales</taxon>
        <taxon>Xylonaceae</taxon>
        <taxon>Xylona</taxon>
    </lineage>
</organism>
<name>A0A165HU08_XYLHT</name>
<sequence>MLSRQSKERSKTLIPYLLSQHDAVLSGNQETVDLSTAENWLIKDKILEGLPKALESFDNSDLSYAQGIGGCSKTRERLSAFINEHFNPFSKVDSSEIVLAAGGSFALTALAQQICDPGDGILIAAPYWAGLDISLSVHHDAKVVPVHIPLDEFFDVTGVKYYEAALKSSPVPVKAVLVCNPHNPLGRCYPRETLQAMVDFCSRNSLHYISDEVYALSLHRPVEHDYVPFTSALSLDGGKGLVHVIYSLSKDFGCSGLRLGAFITQGNETVRLSGALNTHSQTSTMATSMALRHFLRDDIVTHIQTEGAEKLTTAYHKIRDFLAARRIPFSQAPYGLFVFARLCLSDSVESEKLLNQCIKKAGVAVSTGTSYHFNQAGWFRICYAVPPEQLEEGLRRIDKGMTMFHDLISQADSTLSA</sequence>
<dbReference type="OMA" id="HSKTINC"/>
<dbReference type="PRINTS" id="PR00753">
    <property type="entry name" value="ACCSYNTHASE"/>
</dbReference>
<keyword evidence="3 7" id="KW-0032">Aminotransferase</keyword>
<dbReference type="PANTHER" id="PTHR43795:SF32">
    <property type="entry name" value="AMINOTRANSFERASE GLII-RELATED"/>
    <property type="match status" value="1"/>
</dbReference>
<dbReference type="SUPFAM" id="SSF53383">
    <property type="entry name" value="PLP-dependent transferases"/>
    <property type="match status" value="1"/>
</dbReference>
<evidence type="ECO:0000256" key="4">
    <source>
        <dbReference type="ARBA" id="ARBA00022679"/>
    </source>
</evidence>
<evidence type="ECO:0000256" key="2">
    <source>
        <dbReference type="ARBA" id="ARBA00007441"/>
    </source>
</evidence>
<dbReference type="InterPro" id="IPR015421">
    <property type="entry name" value="PyrdxlP-dep_Trfase_major"/>
</dbReference>
<dbReference type="GeneID" id="28900998"/>
<dbReference type="InParanoid" id="A0A165HU08"/>
<gene>
    <name evidence="7" type="ORF">L228DRAFT_281051</name>
</gene>
<evidence type="ECO:0000256" key="5">
    <source>
        <dbReference type="ARBA" id="ARBA00022898"/>
    </source>
</evidence>
<protein>
    <submittedName>
        <fullName evidence="7">Aminotransferase GliI</fullName>
    </submittedName>
</protein>
<dbReference type="GO" id="GO:0006520">
    <property type="term" value="P:amino acid metabolic process"/>
    <property type="evidence" value="ECO:0007669"/>
    <property type="project" value="TreeGrafter"/>
</dbReference>
<dbReference type="InterPro" id="IPR050478">
    <property type="entry name" value="Ethylene_sulfur-biosynth"/>
</dbReference>
<dbReference type="GO" id="GO:0008483">
    <property type="term" value="F:transaminase activity"/>
    <property type="evidence" value="ECO:0007669"/>
    <property type="project" value="UniProtKB-KW"/>
</dbReference>